<accession>A0A061D586</accession>
<evidence type="ECO:0000313" key="2">
    <source>
        <dbReference type="Proteomes" id="UP000033188"/>
    </source>
</evidence>
<reference evidence="2" key="1">
    <citation type="submission" date="2014-06" db="EMBL/GenBank/DDBJ databases">
        <authorList>
            <person name="Aslett M."/>
            <person name="De Silva N."/>
        </authorList>
    </citation>
    <scope>NUCLEOTIDE SEQUENCE [LARGE SCALE GENOMIC DNA]</scope>
    <source>
        <strain evidence="2">Bond</strain>
    </source>
</reference>
<evidence type="ECO:0000313" key="1">
    <source>
        <dbReference type="EMBL" id="CDR95841.1"/>
    </source>
</evidence>
<dbReference type="VEuPathDB" id="PiroplasmaDB:BBBOND_0209940"/>
<dbReference type="RefSeq" id="XP_012768027.1">
    <property type="nucleotide sequence ID" value="XM_012912573.1"/>
</dbReference>
<dbReference type="GeneID" id="24564382"/>
<dbReference type="KEGG" id="bbig:BBBOND_0209940"/>
<protein>
    <submittedName>
        <fullName evidence="1">Uncharacterized protein</fullName>
    </submittedName>
</protein>
<dbReference type="EMBL" id="LK391708">
    <property type="protein sequence ID" value="CDR95841.1"/>
    <property type="molecule type" value="Genomic_DNA"/>
</dbReference>
<dbReference type="Proteomes" id="UP000033188">
    <property type="component" value="Chromosome 2"/>
</dbReference>
<dbReference type="AlphaFoldDB" id="A0A061D586"/>
<keyword evidence="2" id="KW-1185">Reference proteome</keyword>
<proteinExistence type="predicted"/>
<name>A0A061D586_BABBI</name>
<gene>
    <name evidence="1" type="ORF">BBBOND_0209940</name>
</gene>
<sequence length="89" mass="9918">MENATLITRQMLPSLICIVAFAKISTAHIDTKHPANLFNENAPLYVNGPQVNFEELEQLTMPHSEQTNVEAPDLVAKITLLIDTQLHIP</sequence>
<organism evidence="1 2">
    <name type="scientific">Babesia bigemina</name>
    <dbReference type="NCBI Taxonomy" id="5866"/>
    <lineage>
        <taxon>Eukaryota</taxon>
        <taxon>Sar</taxon>
        <taxon>Alveolata</taxon>
        <taxon>Apicomplexa</taxon>
        <taxon>Aconoidasida</taxon>
        <taxon>Piroplasmida</taxon>
        <taxon>Babesiidae</taxon>
        <taxon>Babesia</taxon>
    </lineage>
</organism>